<proteinExistence type="predicted"/>
<feature type="non-terminal residue" evidence="1">
    <location>
        <position position="1"/>
    </location>
</feature>
<sequence>INLIIDDLSYYRSGYNSATKGTGATITVIHNIPYTLGVAYTTSTGNFSYTGTKGASQLIYPEISTSSLFN</sequence>
<dbReference type="EMBL" id="JXRA01000115">
    <property type="protein sequence ID" value="KIO75096.1"/>
    <property type="molecule type" value="Genomic_DNA"/>
</dbReference>
<keyword evidence="2" id="KW-1185">Reference proteome</keyword>
<evidence type="ECO:0000313" key="2">
    <source>
        <dbReference type="Proteomes" id="UP000032049"/>
    </source>
</evidence>
<accession>A0A0D0GKW2</accession>
<comment type="caution">
    <text evidence="1">The sequence shown here is derived from an EMBL/GenBank/DDBJ whole genome shotgun (WGS) entry which is preliminary data.</text>
</comment>
<dbReference type="AlphaFoldDB" id="A0A0D0GKW2"/>
<reference evidence="1 2" key="1">
    <citation type="submission" date="2015-01" db="EMBL/GenBank/DDBJ databases">
        <title>Draft genome sequence of Pedobacter sp. NL19 isolated from sludge of an effluent treatment pond in an abandoned uranium mine.</title>
        <authorList>
            <person name="Santos T."/>
            <person name="Caetano T."/>
            <person name="Covas C."/>
            <person name="Cruz A."/>
            <person name="Mendo S."/>
        </authorList>
    </citation>
    <scope>NUCLEOTIDE SEQUENCE [LARGE SCALE GENOMIC DNA]</scope>
    <source>
        <strain evidence="1 2">NL19</strain>
    </source>
</reference>
<dbReference type="Proteomes" id="UP000032049">
    <property type="component" value="Unassembled WGS sequence"/>
</dbReference>
<evidence type="ECO:0000313" key="1">
    <source>
        <dbReference type="EMBL" id="KIO75096.1"/>
    </source>
</evidence>
<name>A0A0D0GKW2_9SPHI</name>
<dbReference type="RefSeq" id="WP_041885914.1">
    <property type="nucleotide sequence ID" value="NZ_JXRA01000115.1"/>
</dbReference>
<organism evidence="1 2">
    <name type="scientific">Pedobacter lusitanus</name>
    <dbReference type="NCBI Taxonomy" id="1503925"/>
    <lineage>
        <taxon>Bacteria</taxon>
        <taxon>Pseudomonadati</taxon>
        <taxon>Bacteroidota</taxon>
        <taxon>Sphingobacteriia</taxon>
        <taxon>Sphingobacteriales</taxon>
        <taxon>Sphingobacteriaceae</taxon>
        <taxon>Pedobacter</taxon>
    </lineage>
</organism>
<gene>
    <name evidence="1" type="ORF">TH53_22615</name>
</gene>
<protein>
    <submittedName>
        <fullName evidence="1">Uncharacterized protein</fullName>
    </submittedName>
</protein>